<evidence type="ECO:0000256" key="2">
    <source>
        <dbReference type="ARBA" id="ARBA00022679"/>
    </source>
</evidence>
<dbReference type="FunFam" id="3.40.50.2000:FF:000072">
    <property type="entry name" value="Glycosyl transferase"/>
    <property type="match status" value="1"/>
</dbReference>
<dbReference type="InterPro" id="IPR002213">
    <property type="entry name" value="UDP_glucos_trans"/>
</dbReference>
<comment type="similarity">
    <text evidence="1">Belongs to the UDP-glycosyltransferase family.</text>
</comment>
<keyword evidence="2" id="KW-0808">Transferase</keyword>
<dbReference type="InterPro" id="IPR006326">
    <property type="entry name" value="UDPGT_MGT-like"/>
</dbReference>
<evidence type="ECO:0000256" key="3">
    <source>
        <dbReference type="SAM" id="MobiDB-lite"/>
    </source>
</evidence>
<dbReference type="PANTHER" id="PTHR48050:SF13">
    <property type="entry name" value="STEROL 3-BETA-GLUCOSYLTRANSFERASE UGT80A2"/>
    <property type="match status" value="1"/>
</dbReference>
<reference evidence="5" key="2">
    <citation type="submission" date="2020-09" db="EMBL/GenBank/DDBJ databases">
        <authorList>
            <person name="Sun Q."/>
            <person name="Ohkuma M."/>
        </authorList>
    </citation>
    <scope>NUCLEOTIDE SEQUENCE</scope>
    <source>
        <strain evidence="5">JCM 4784</strain>
    </source>
</reference>
<feature type="domain" description="Erythromycin biosynthesis protein CIII-like C-terminal" evidence="4">
    <location>
        <begin position="312"/>
        <end position="411"/>
    </location>
</feature>
<gene>
    <name evidence="5" type="ORF">GCM10018785_34980</name>
</gene>
<dbReference type="Gene3D" id="3.40.50.2000">
    <property type="entry name" value="Glycogen Phosphorylase B"/>
    <property type="match status" value="2"/>
</dbReference>
<comment type="caution">
    <text evidence="5">The sequence shown here is derived from an EMBL/GenBank/DDBJ whole genome shotgun (WGS) entry which is preliminary data.</text>
</comment>
<organism evidence="5 6">
    <name type="scientific">Streptomyces longispororuber</name>
    <dbReference type="NCBI Taxonomy" id="68230"/>
    <lineage>
        <taxon>Bacteria</taxon>
        <taxon>Bacillati</taxon>
        <taxon>Actinomycetota</taxon>
        <taxon>Actinomycetes</taxon>
        <taxon>Kitasatosporales</taxon>
        <taxon>Streptomycetaceae</taxon>
        <taxon>Streptomyces</taxon>
    </lineage>
</organism>
<dbReference type="CDD" id="cd03784">
    <property type="entry name" value="GT1_Gtf-like"/>
    <property type="match status" value="1"/>
</dbReference>
<evidence type="ECO:0000313" key="6">
    <source>
        <dbReference type="Proteomes" id="UP000608024"/>
    </source>
</evidence>
<dbReference type="AlphaFoldDB" id="A0A918ZQC6"/>
<accession>A0A918ZQC6</accession>
<proteinExistence type="inferred from homology"/>
<dbReference type="SUPFAM" id="SSF53756">
    <property type="entry name" value="UDP-Glycosyltransferase/glycogen phosphorylase"/>
    <property type="match status" value="1"/>
</dbReference>
<dbReference type="InterPro" id="IPR010610">
    <property type="entry name" value="EryCIII-like_C"/>
</dbReference>
<keyword evidence="6" id="KW-1185">Reference proteome</keyword>
<dbReference type="Proteomes" id="UP000608024">
    <property type="component" value="Unassembled WGS sequence"/>
</dbReference>
<protein>
    <submittedName>
        <fullName evidence="5">Macrolide-inactivating glycosyltransferase</fullName>
    </submittedName>
</protein>
<dbReference type="PANTHER" id="PTHR48050">
    <property type="entry name" value="STEROL 3-BETA-GLUCOSYLTRANSFERASE"/>
    <property type="match status" value="1"/>
</dbReference>
<sequence>MILRAKGCPGDSHRVGEGTVSISGGGPRRAVSWEVVVMPSGPSGGAERVHHVAVFNVPMSGHVIPTLAVVRELVERGHRVSYAVTAQFADEVRAAGATPVLYEVPDPGEAPEDMVVGVTGAVGVNVAALPQLEAAFGADVPDVVLSDVYAWAGPLLAARWGVPAVQLAPTHIPYDGVVRDFYGLEDIAQIPGFPQLAQALEEFGVPGGVHALTLAPPKTIAFFPRSFQRRAQTVRAGEAHWVGPAIGDRSFQGRWHRPEGDKPVLYVSLGSQFNQRPEFYRSCTQAFQGRGWHVVMSVGADVAATGLGPSADGFEVHATVPQLDVLAAASVFVTHGGMGSLMEAFSLGVPVVVVPQMAEQRVNAAQVEELGVGRHLPREQATADALREAVQAVMDDPRITGAVARLRRDISTAGGAATAADIIEKTLADTPLTTC</sequence>
<evidence type="ECO:0000313" key="5">
    <source>
        <dbReference type="EMBL" id="GHE63022.1"/>
    </source>
</evidence>
<reference evidence="5" key="1">
    <citation type="journal article" date="2014" name="Int. J. Syst. Evol. Microbiol.">
        <title>Complete genome sequence of Corynebacterium casei LMG S-19264T (=DSM 44701T), isolated from a smear-ripened cheese.</title>
        <authorList>
            <consortium name="US DOE Joint Genome Institute (JGI-PGF)"/>
            <person name="Walter F."/>
            <person name="Albersmeier A."/>
            <person name="Kalinowski J."/>
            <person name="Ruckert C."/>
        </authorList>
    </citation>
    <scope>NUCLEOTIDE SEQUENCE</scope>
    <source>
        <strain evidence="5">JCM 4784</strain>
    </source>
</reference>
<dbReference type="GO" id="GO:0008194">
    <property type="term" value="F:UDP-glycosyltransferase activity"/>
    <property type="evidence" value="ECO:0007669"/>
    <property type="project" value="InterPro"/>
</dbReference>
<dbReference type="NCBIfam" id="TIGR01426">
    <property type="entry name" value="MGT"/>
    <property type="match status" value="1"/>
</dbReference>
<feature type="region of interest" description="Disordered" evidence="3">
    <location>
        <begin position="1"/>
        <end position="23"/>
    </location>
</feature>
<dbReference type="GO" id="GO:0016758">
    <property type="term" value="F:hexosyltransferase activity"/>
    <property type="evidence" value="ECO:0007669"/>
    <property type="project" value="InterPro"/>
</dbReference>
<evidence type="ECO:0000256" key="1">
    <source>
        <dbReference type="ARBA" id="ARBA00009995"/>
    </source>
</evidence>
<dbReference type="InterPro" id="IPR050426">
    <property type="entry name" value="Glycosyltransferase_28"/>
</dbReference>
<dbReference type="GO" id="GO:0017000">
    <property type="term" value="P:antibiotic biosynthetic process"/>
    <property type="evidence" value="ECO:0007669"/>
    <property type="project" value="UniProtKB-ARBA"/>
</dbReference>
<dbReference type="Pfam" id="PF06722">
    <property type="entry name" value="EryCIII-like_C"/>
    <property type="match status" value="1"/>
</dbReference>
<evidence type="ECO:0000259" key="4">
    <source>
        <dbReference type="Pfam" id="PF06722"/>
    </source>
</evidence>
<dbReference type="EMBL" id="BNBT01000047">
    <property type="protein sequence ID" value="GHE63022.1"/>
    <property type="molecule type" value="Genomic_DNA"/>
</dbReference>
<name>A0A918ZQC6_9ACTN</name>